<dbReference type="VEuPathDB" id="VectorBase:ADIR003683"/>
<accession>A0A182N7Q9</accession>
<evidence type="ECO:0000313" key="2">
    <source>
        <dbReference type="EnsemblMetazoa" id="ADIR003683-PA"/>
    </source>
</evidence>
<dbReference type="AlphaFoldDB" id="A0A182N7Q9"/>
<reference evidence="2" key="2">
    <citation type="submission" date="2020-05" db="UniProtKB">
        <authorList>
            <consortium name="EnsemblMetazoa"/>
        </authorList>
    </citation>
    <scope>IDENTIFICATION</scope>
    <source>
        <strain evidence="2">WRAIR2</strain>
    </source>
</reference>
<organism evidence="2 3">
    <name type="scientific">Anopheles dirus</name>
    <dbReference type="NCBI Taxonomy" id="7168"/>
    <lineage>
        <taxon>Eukaryota</taxon>
        <taxon>Metazoa</taxon>
        <taxon>Ecdysozoa</taxon>
        <taxon>Arthropoda</taxon>
        <taxon>Hexapoda</taxon>
        <taxon>Insecta</taxon>
        <taxon>Pterygota</taxon>
        <taxon>Neoptera</taxon>
        <taxon>Endopterygota</taxon>
        <taxon>Diptera</taxon>
        <taxon>Nematocera</taxon>
        <taxon>Culicoidea</taxon>
        <taxon>Culicidae</taxon>
        <taxon>Anophelinae</taxon>
        <taxon>Anopheles</taxon>
    </lineage>
</organism>
<dbReference type="EnsemblMetazoa" id="ADIR003683-RA">
    <property type="protein sequence ID" value="ADIR003683-PA"/>
    <property type="gene ID" value="ADIR003683"/>
</dbReference>
<reference evidence="3" key="1">
    <citation type="submission" date="2013-03" db="EMBL/GenBank/DDBJ databases">
        <title>The Genome Sequence of Anopheles dirus WRAIR2.</title>
        <authorList>
            <consortium name="The Broad Institute Genomics Platform"/>
            <person name="Neafsey D.E."/>
            <person name="Walton C."/>
            <person name="Walker B."/>
            <person name="Young S.K."/>
            <person name="Zeng Q."/>
            <person name="Gargeya S."/>
            <person name="Fitzgerald M."/>
            <person name="Haas B."/>
            <person name="Abouelleil A."/>
            <person name="Allen A.W."/>
            <person name="Alvarado L."/>
            <person name="Arachchi H.M."/>
            <person name="Berlin A.M."/>
            <person name="Chapman S.B."/>
            <person name="Gainer-Dewar J."/>
            <person name="Goldberg J."/>
            <person name="Griggs A."/>
            <person name="Gujja S."/>
            <person name="Hansen M."/>
            <person name="Howarth C."/>
            <person name="Imamovic A."/>
            <person name="Ireland A."/>
            <person name="Larimer J."/>
            <person name="McCowan C."/>
            <person name="Murphy C."/>
            <person name="Pearson M."/>
            <person name="Poon T.W."/>
            <person name="Priest M."/>
            <person name="Roberts A."/>
            <person name="Saif S."/>
            <person name="Shea T."/>
            <person name="Sisk P."/>
            <person name="Sykes S."/>
            <person name="Wortman J."/>
            <person name="Nusbaum C."/>
            <person name="Birren B."/>
        </authorList>
    </citation>
    <scope>NUCLEOTIDE SEQUENCE [LARGE SCALE GENOMIC DNA]</scope>
    <source>
        <strain evidence="3">WRAIR2</strain>
    </source>
</reference>
<evidence type="ECO:0008006" key="4">
    <source>
        <dbReference type="Google" id="ProtNLM"/>
    </source>
</evidence>
<name>A0A182N7Q9_9DIPT</name>
<feature type="chain" id="PRO_5008129450" description="MD-2-related lipid-recognition domain-containing protein" evidence="1">
    <location>
        <begin position="27"/>
        <end position="183"/>
    </location>
</feature>
<keyword evidence="1" id="KW-0732">Signal</keyword>
<protein>
    <recommendedName>
        <fullName evidence="4">MD-2-related lipid-recognition domain-containing protein</fullName>
    </recommendedName>
</protein>
<evidence type="ECO:0000313" key="3">
    <source>
        <dbReference type="Proteomes" id="UP000075884"/>
    </source>
</evidence>
<feature type="signal peptide" evidence="1">
    <location>
        <begin position="1"/>
        <end position="26"/>
    </location>
</feature>
<proteinExistence type="predicted"/>
<keyword evidence="3" id="KW-1185">Reference proteome</keyword>
<sequence>MATFASFISPVFISLTVLLCLGVAKGEFVVQFGDSFKKCSDTDNGDMLLDLSELQVMPDENDSMVLDGKVRLNLALESPVEINIYTKRLEQGEWNDAVVGRKVLDICPLLQVSSEPWFVISSMMAKKDCPYPKGHEESFAMLPVGDFGIEIPPDFAGDWKAFFEVTSAGRKSCMLMEFSIVEV</sequence>
<evidence type="ECO:0000256" key="1">
    <source>
        <dbReference type="SAM" id="SignalP"/>
    </source>
</evidence>
<dbReference type="Proteomes" id="UP000075884">
    <property type="component" value="Unassembled WGS sequence"/>
</dbReference>